<sequence>MGLMPYIAVFIQKGLTNMKTIKMAAFEKSFEKEKLSIIDVRERDEYVLGHVPGAINMPLSTFLQEYQSLDRAVKHYLICQSGARSSQAAVFLNEKGYQVINVEGGTSAWTKELEK</sequence>
<dbReference type="PROSITE" id="PS50206">
    <property type="entry name" value="RHODANESE_3"/>
    <property type="match status" value="1"/>
</dbReference>
<protein>
    <submittedName>
        <fullName evidence="2">Rhodanese-like protein</fullName>
    </submittedName>
</protein>
<evidence type="ECO:0000313" key="3">
    <source>
        <dbReference type="Proteomes" id="UP000003330"/>
    </source>
</evidence>
<reference evidence="2 3" key="1">
    <citation type="journal article" date="2014" name="Int. J. Syst. Evol. Microbiol.">
        <title>Phylogenomics and the dynamic genome evolution of the genus Streptococcus.</title>
        <authorList>
            <consortium name="The Broad Institute Genome Sequencing Platform"/>
            <person name="Richards V.P."/>
            <person name="Palmer S.R."/>
            <person name="Pavinski Bitar P.D."/>
            <person name="Qin X."/>
            <person name="Weinstock G.M."/>
            <person name="Highlander S.K."/>
            <person name="Town C.D."/>
            <person name="Burne R.A."/>
            <person name="Stanhope M.J."/>
        </authorList>
    </citation>
    <scope>NUCLEOTIDE SEQUENCE [LARGE SCALE GENOMIC DNA]</scope>
    <source>
        <strain evidence="2 3">707-05</strain>
    </source>
</reference>
<dbReference type="Pfam" id="PF00581">
    <property type="entry name" value="Rhodanese"/>
    <property type="match status" value="1"/>
</dbReference>
<proteinExistence type="predicted"/>
<comment type="caution">
    <text evidence="2">The sequence shown here is derived from an EMBL/GenBank/DDBJ whole genome shotgun (WGS) entry which is preliminary data.</text>
</comment>
<feature type="domain" description="Rhodanese" evidence="1">
    <location>
        <begin position="31"/>
        <end position="115"/>
    </location>
</feature>
<evidence type="ECO:0000259" key="1">
    <source>
        <dbReference type="PROSITE" id="PS50206"/>
    </source>
</evidence>
<dbReference type="InterPro" id="IPR036873">
    <property type="entry name" value="Rhodanese-like_dom_sf"/>
</dbReference>
<name>G5K007_9STRE</name>
<dbReference type="SUPFAM" id="SSF52821">
    <property type="entry name" value="Rhodanese/Cell cycle control phosphatase"/>
    <property type="match status" value="1"/>
</dbReference>
<dbReference type="PANTHER" id="PTHR43031">
    <property type="entry name" value="FAD-DEPENDENT OXIDOREDUCTASE"/>
    <property type="match status" value="1"/>
</dbReference>
<gene>
    <name evidence="2" type="ORF">STRIC_0871</name>
</gene>
<dbReference type="CDD" id="cd00158">
    <property type="entry name" value="RHOD"/>
    <property type="match status" value="1"/>
</dbReference>
<dbReference type="AlphaFoldDB" id="G5K007"/>
<dbReference type="eggNOG" id="COG0607">
    <property type="taxonomic scope" value="Bacteria"/>
</dbReference>
<organism evidence="2 3">
    <name type="scientific">Streptococcus ictaluri 707-05</name>
    <dbReference type="NCBI Taxonomy" id="764299"/>
    <lineage>
        <taxon>Bacteria</taxon>
        <taxon>Bacillati</taxon>
        <taxon>Bacillota</taxon>
        <taxon>Bacilli</taxon>
        <taxon>Lactobacillales</taxon>
        <taxon>Streptococcaceae</taxon>
        <taxon>Streptococcus</taxon>
    </lineage>
</organism>
<dbReference type="EMBL" id="AEUX02000001">
    <property type="protein sequence ID" value="EHI70866.1"/>
    <property type="molecule type" value="Genomic_DNA"/>
</dbReference>
<dbReference type="InterPro" id="IPR050229">
    <property type="entry name" value="GlpE_sulfurtransferase"/>
</dbReference>
<evidence type="ECO:0000313" key="2">
    <source>
        <dbReference type="EMBL" id="EHI70866.1"/>
    </source>
</evidence>
<accession>G5K007</accession>
<dbReference type="Gene3D" id="3.40.250.10">
    <property type="entry name" value="Rhodanese-like domain"/>
    <property type="match status" value="1"/>
</dbReference>
<dbReference type="InterPro" id="IPR001763">
    <property type="entry name" value="Rhodanese-like_dom"/>
</dbReference>
<dbReference type="STRING" id="764299.STRIC_0871"/>
<dbReference type="SMART" id="SM00450">
    <property type="entry name" value="RHOD"/>
    <property type="match status" value="1"/>
</dbReference>
<dbReference type="PANTHER" id="PTHR43031:SF17">
    <property type="entry name" value="SULFURTRANSFERASE YTWF-RELATED"/>
    <property type="match status" value="1"/>
</dbReference>
<dbReference type="Proteomes" id="UP000003330">
    <property type="component" value="Unassembled WGS sequence"/>
</dbReference>
<keyword evidence="3" id="KW-1185">Reference proteome</keyword>